<dbReference type="GO" id="GO:0003700">
    <property type="term" value="F:DNA-binding transcription factor activity"/>
    <property type="evidence" value="ECO:0007669"/>
    <property type="project" value="InterPro"/>
</dbReference>
<keyword evidence="2" id="KW-0238">DNA-binding</keyword>
<dbReference type="CDD" id="cd00090">
    <property type="entry name" value="HTH_ARSR"/>
    <property type="match status" value="1"/>
</dbReference>
<dbReference type="Proteomes" id="UP001152766">
    <property type="component" value="Unassembled WGS sequence"/>
</dbReference>
<name>A0A9X4LIM9_9BURK</name>
<dbReference type="PRINTS" id="PR00778">
    <property type="entry name" value="HTHARSR"/>
</dbReference>
<sequence length="141" mass="14599">MSSEVLESAEASVAAPEDLGTSGARALGALAALGQQTRLATFRLLVSHEPCGLTVGEVAAALQCPQNTTSGHLAILARAQLVTSSRQGRSVVYRAGMAGMRWLLEYLMSDCCNGDPSACATAFSSLCDGTCEHPADDKAPR</sequence>
<dbReference type="InterPro" id="IPR051011">
    <property type="entry name" value="Metal_resp_trans_reg"/>
</dbReference>
<dbReference type="PANTHER" id="PTHR43132">
    <property type="entry name" value="ARSENICAL RESISTANCE OPERON REPRESSOR ARSR-RELATED"/>
    <property type="match status" value="1"/>
</dbReference>
<dbReference type="GO" id="GO:0003677">
    <property type="term" value="F:DNA binding"/>
    <property type="evidence" value="ECO:0007669"/>
    <property type="project" value="UniProtKB-KW"/>
</dbReference>
<keyword evidence="3" id="KW-0804">Transcription</keyword>
<dbReference type="EMBL" id="SGUG01000028">
    <property type="protein sequence ID" value="MDG0864217.1"/>
    <property type="molecule type" value="Genomic_DNA"/>
</dbReference>
<dbReference type="PROSITE" id="PS50987">
    <property type="entry name" value="HTH_ARSR_2"/>
    <property type="match status" value="1"/>
</dbReference>
<accession>A0A9X4LIM9</accession>
<evidence type="ECO:0000259" key="4">
    <source>
        <dbReference type="PROSITE" id="PS50987"/>
    </source>
</evidence>
<dbReference type="InterPro" id="IPR011991">
    <property type="entry name" value="ArsR-like_HTH"/>
</dbReference>
<dbReference type="InterPro" id="IPR036388">
    <property type="entry name" value="WH-like_DNA-bd_sf"/>
</dbReference>
<dbReference type="NCBIfam" id="NF033788">
    <property type="entry name" value="HTH_metalloreg"/>
    <property type="match status" value="1"/>
</dbReference>
<organism evidence="5 6">
    <name type="scientific">Pelomonas aquatica</name>
    <dbReference type="NCBI Taxonomy" id="431058"/>
    <lineage>
        <taxon>Bacteria</taxon>
        <taxon>Pseudomonadati</taxon>
        <taxon>Pseudomonadota</taxon>
        <taxon>Betaproteobacteria</taxon>
        <taxon>Burkholderiales</taxon>
        <taxon>Sphaerotilaceae</taxon>
        <taxon>Roseateles</taxon>
    </lineage>
</organism>
<dbReference type="SMART" id="SM00418">
    <property type="entry name" value="HTH_ARSR"/>
    <property type="match status" value="1"/>
</dbReference>
<comment type="caution">
    <text evidence="5">The sequence shown here is derived from an EMBL/GenBank/DDBJ whole genome shotgun (WGS) entry which is preliminary data.</text>
</comment>
<evidence type="ECO:0000256" key="1">
    <source>
        <dbReference type="ARBA" id="ARBA00023015"/>
    </source>
</evidence>
<dbReference type="InterPro" id="IPR001845">
    <property type="entry name" value="HTH_ArsR_DNA-bd_dom"/>
</dbReference>
<dbReference type="RefSeq" id="WP_268153583.1">
    <property type="nucleotide sequence ID" value="NZ_JAPPUW010000025.1"/>
</dbReference>
<proteinExistence type="predicted"/>
<evidence type="ECO:0000313" key="6">
    <source>
        <dbReference type="Proteomes" id="UP001152766"/>
    </source>
</evidence>
<reference evidence="5" key="1">
    <citation type="submission" date="2019-02" db="EMBL/GenBank/DDBJ databases">
        <title>Draft genome of the type strain Pelomonas aquatica CCUG 52575T.</title>
        <authorList>
            <person name="Gomila M."/>
            <person name="Lalucat J."/>
        </authorList>
    </citation>
    <scope>NUCLEOTIDE SEQUENCE</scope>
    <source>
        <strain evidence="5">CCUG 52575</strain>
    </source>
</reference>
<protein>
    <submittedName>
        <fullName evidence="5">Transcriptional regulator</fullName>
    </submittedName>
</protein>
<keyword evidence="6" id="KW-1185">Reference proteome</keyword>
<dbReference type="AlphaFoldDB" id="A0A9X4LIM9"/>
<gene>
    <name evidence="5" type="ORF">EXJ73_17285</name>
</gene>
<evidence type="ECO:0000313" key="5">
    <source>
        <dbReference type="EMBL" id="MDG0864217.1"/>
    </source>
</evidence>
<evidence type="ECO:0000256" key="3">
    <source>
        <dbReference type="ARBA" id="ARBA00023163"/>
    </source>
</evidence>
<feature type="domain" description="HTH arsR-type" evidence="4">
    <location>
        <begin position="19"/>
        <end position="115"/>
    </location>
</feature>
<evidence type="ECO:0000256" key="2">
    <source>
        <dbReference type="ARBA" id="ARBA00023125"/>
    </source>
</evidence>
<keyword evidence="1" id="KW-0805">Transcription regulation</keyword>
<dbReference type="Gene3D" id="1.10.10.10">
    <property type="entry name" value="Winged helix-like DNA-binding domain superfamily/Winged helix DNA-binding domain"/>
    <property type="match status" value="1"/>
</dbReference>
<dbReference type="SUPFAM" id="SSF46785">
    <property type="entry name" value="Winged helix' DNA-binding domain"/>
    <property type="match status" value="1"/>
</dbReference>
<dbReference type="PANTHER" id="PTHR43132:SF2">
    <property type="entry name" value="ARSENICAL RESISTANCE OPERON REPRESSOR ARSR-RELATED"/>
    <property type="match status" value="1"/>
</dbReference>
<dbReference type="Pfam" id="PF12840">
    <property type="entry name" value="HTH_20"/>
    <property type="match status" value="1"/>
</dbReference>
<dbReference type="InterPro" id="IPR036390">
    <property type="entry name" value="WH_DNA-bd_sf"/>
</dbReference>